<proteinExistence type="predicted"/>
<evidence type="ECO:0000259" key="2">
    <source>
        <dbReference type="Pfam" id="PF19313"/>
    </source>
</evidence>
<dbReference type="SUPFAM" id="SSF49344">
    <property type="entry name" value="CBD9-like"/>
    <property type="match status" value="1"/>
</dbReference>
<keyword evidence="4" id="KW-1185">Reference proteome</keyword>
<evidence type="ECO:0000313" key="3">
    <source>
        <dbReference type="EMBL" id="UNP28195.1"/>
    </source>
</evidence>
<dbReference type="Proteomes" id="UP000829194">
    <property type="component" value="Chromosome"/>
</dbReference>
<sequence length="749" mass="85242">MPLRAIFPSPRPTLVLLILLTCAPAQAAIVIDGRADEPEWEQAARYGDFKVTEPYRLSSPDPGMGTQARLLSTPEGIAVAFQVDQKAGVSRLKPRLERDQKREADRVNFMIDFDADGRTAYSFTVGLSGSIQDGVLTNERDLNLDWDTDWTWAVSESENGWQVEMLIPWSVAPMRGIEQPNRTVAVYFGRVLGSTSERQAFPAVTADRSRFLSGFERLEIAQYRKSLFHFWPYLTARHDLIEGRTKYTAGLDVFWKPSPDFQLNATINPDFGQVESDDLVVNFDAIETFYSDKRPFFTENQGIFDLRTPDEGRLVHTRRIGGTADDGSGANDIDAAVKLIGSVGAMGYGVLAASEDGAAGRDFYVARLQYPLSRGLNIGWLGTDAERPYLDRSAQVQALDMSWRPNEQLIVNAQVLGSFIDQKRERRDDTGAWTRINWIPSTNWSYELEATHFGRQLDFNDLGYQRRNSLNELELTGEYVHRQQSQTSRLRSTRWNLELQARSNDRGDRLPTYLIFTNAFNFRSGNRLVLETSAITDGFDDLISRGNGLWHKSGRYGMQLDLTSRRYGDWSFNATAELIGRGLSARPAKVLTLIGNWYPSDAFNAEFEIGPEWTDDWLIWEGGRNFGRYQRRVDFVGVNLSWFPGVRHELRLKSEWLAIRAEDGQRYVLLDNGRMQGNGQVRPDFDINNFGLQLRYRYLLGPQSDIFVAYSRGGAMRQERDQVGGGELFDEALQLRDSDQLLAKIRYRF</sequence>
<evidence type="ECO:0000313" key="4">
    <source>
        <dbReference type="Proteomes" id="UP000829194"/>
    </source>
</evidence>
<accession>A0ABY3X8A2</accession>
<feature type="chain" id="PRO_5045542756" evidence="1">
    <location>
        <begin position="28"/>
        <end position="749"/>
    </location>
</feature>
<dbReference type="RefSeq" id="WP_187313038.1">
    <property type="nucleotide sequence ID" value="NZ_CP011131.1"/>
</dbReference>
<dbReference type="Gene3D" id="2.60.40.1190">
    <property type="match status" value="1"/>
</dbReference>
<protein>
    <submittedName>
        <fullName evidence="3">DUF5916 domain-containing protein</fullName>
    </submittedName>
</protein>
<dbReference type="InterPro" id="IPR045670">
    <property type="entry name" value="DUF5916"/>
</dbReference>
<evidence type="ECO:0000256" key="1">
    <source>
        <dbReference type="SAM" id="SignalP"/>
    </source>
</evidence>
<dbReference type="Pfam" id="PF19313">
    <property type="entry name" value="DUF5916"/>
    <property type="match status" value="1"/>
</dbReference>
<keyword evidence="1" id="KW-0732">Signal</keyword>
<reference evidence="3 4" key="1">
    <citation type="submission" date="2022-03" db="EMBL/GenBank/DDBJ databases">
        <title>Complete genome sequence of Lysobacter capsici VKM B-2533 and Lysobacter gummosus 10.1.1, promising sources of lytic agents.</title>
        <authorList>
            <person name="Tarlachkov S.V."/>
            <person name="Kudryakova I.V."/>
            <person name="Afoshin A.S."/>
            <person name="Leontyevskaya E.A."/>
            <person name="Leontyevskaya N.V."/>
        </authorList>
    </citation>
    <scope>NUCLEOTIDE SEQUENCE [LARGE SCALE GENOMIC DNA]</scope>
    <source>
        <strain evidence="3 4">10.1.1</strain>
    </source>
</reference>
<name>A0ABY3X8A2_9GAMM</name>
<dbReference type="EMBL" id="CP093547">
    <property type="protein sequence ID" value="UNP28195.1"/>
    <property type="molecule type" value="Genomic_DNA"/>
</dbReference>
<feature type="signal peptide" evidence="1">
    <location>
        <begin position="1"/>
        <end position="27"/>
    </location>
</feature>
<feature type="domain" description="DUF5916" evidence="2">
    <location>
        <begin position="229"/>
        <end position="326"/>
    </location>
</feature>
<organism evidence="3 4">
    <name type="scientific">Lysobacter gummosus</name>
    <dbReference type="NCBI Taxonomy" id="262324"/>
    <lineage>
        <taxon>Bacteria</taxon>
        <taxon>Pseudomonadati</taxon>
        <taxon>Pseudomonadota</taxon>
        <taxon>Gammaproteobacteria</taxon>
        <taxon>Lysobacterales</taxon>
        <taxon>Lysobacteraceae</taxon>
        <taxon>Lysobacter</taxon>
    </lineage>
</organism>
<gene>
    <name evidence="3" type="ORF">MOV92_17050</name>
</gene>